<evidence type="ECO:0000256" key="5">
    <source>
        <dbReference type="ARBA" id="ARBA00030918"/>
    </source>
</evidence>
<dbReference type="InterPro" id="IPR010611">
    <property type="entry name" value="3D_dom"/>
</dbReference>
<dbReference type="InterPro" id="IPR026044">
    <property type="entry name" value="MltA"/>
</dbReference>
<comment type="catalytic activity">
    <reaction evidence="1">
        <text>Exolytic cleavage of the (1-&gt;4)-beta-glycosidic linkage between N-acetylmuramic acid (MurNAc) and N-acetylglucosamine (GlcNAc) residues in peptidoglycan, from either the reducing or the non-reducing ends of the peptidoglycan chains, with concomitant formation of a 1,6-anhydrobond in the MurNAc residue.</text>
        <dbReference type="EC" id="4.2.2.n1"/>
    </reaction>
</comment>
<evidence type="ECO:0000256" key="3">
    <source>
        <dbReference type="ARBA" id="ARBA00023239"/>
    </source>
</evidence>
<dbReference type="Gene3D" id="2.40.40.10">
    <property type="entry name" value="RlpA-like domain"/>
    <property type="match status" value="1"/>
</dbReference>
<comment type="caution">
    <text evidence="7">The sequence shown here is derived from an EMBL/GenBank/DDBJ whole genome shotgun (WGS) entry which is preliminary data.</text>
</comment>
<dbReference type="Gene3D" id="2.40.240.50">
    <property type="entry name" value="Barwin-like endoglucanases"/>
    <property type="match status" value="1"/>
</dbReference>
<reference evidence="7 8" key="1">
    <citation type="journal article" date="2016" name="Nat. Commun.">
        <title>Thousands of microbial genomes shed light on interconnected biogeochemical processes in an aquifer system.</title>
        <authorList>
            <person name="Anantharaman K."/>
            <person name="Brown C.T."/>
            <person name="Hug L.A."/>
            <person name="Sharon I."/>
            <person name="Castelle C.J."/>
            <person name="Probst A.J."/>
            <person name="Thomas B.C."/>
            <person name="Singh A."/>
            <person name="Wilkins M.J."/>
            <person name="Karaoz U."/>
            <person name="Brodie E.L."/>
            <person name="Williams K.H."/>
            <person name="Hubbard S.S."/>
            <person name="Banfield J.F."/>
        </authorList>
    </citation>
    <scope>NUCLEOTIDE SEQUENCE [LARGE SCALE GENOMIC DNA]</scope>
</reference>
<evidence type="ECO:0000259" key="6">
    <source>
        <dbReference type="SMART" id="SM00925"/>
    </source>
</evidence>
<dbReference type="SUPFAM" id="SSF50685">
    <property type="entry name" value="Barwin-like endoglucanases"/>
    <property type="match status" value="1"/>
</dbReference>
<dbReference type="Pfam" id="PF06725">
    <property type="entry name" value="3D"/>
    <property type="match status" value="1"/>
</dbReference>
<dbReference type="PIRSF" id="PIRSF019422">
    <property type="entry name" value="MltA"/>
    <property type="match status" value="1"/>
</dbReference>
<evidence type="ECO:0000313" key="7">
    <source>
        <dbReference type="EMBL" id="OGI61540.1"/>
    </source>
</evidence>
<dbReference type="Pfam" id="PF03562">
    <property type="entry name" value="MltA"/>
    <property type="match status" value="1"/>
</dbReference>
<organism evidence="7 8">
    <name type="scientific">Candidatus Muproteobacteria bacterium RBG_16_60_9</name>
    <dbReference type="NCBI Taxonomy" id="1817755"/>
    <lineage>
        <taxon>Bacteria</taxon>
        <taxon>Pseudomonadati</taxon>
        <taxon>Pseudomonadota</taxon>
        <taxon>Candidatus Muproteobacteria</taxon>
    </lineage>
</organism>
<feature type="non-terminal residue" evidence="7">
    <location>
        <position position="368"/>
    </location>
</feature>
<dbReference type="GO" id="GO:0004553">
    <property type="term" value="F:hydrolase activity, hydrolyzing O-glycosyl compounds"/>
    <property type="evidence" value="ECO:0007669"/>
    <property type="project" value="InterPro"/>
</dbReference>
<dbReference type="CDD" id="cd14485">
    <property type="entry name" value="mltA_like_LT_A"/>
    <property type="match status" value="1"/>
</dbReference>
<dbReference type="AlphaFoldDB" id="A0A1F6UVT0"/>
<dbReference type="GO" id="GO:0009254">
    <property type="term" value="P:peptidoglycan turnover"/>
    <property type="evidence" value="ECO:0007669"/>
    <property type="project" value="InterPro"/>
</dbReference>
<keyword evidence="4" id="KW-0961">Cell wall biogenesis/degradation</keyword>
<dbReference type="InterPro" id="IPR036908">
    <property type="entry name" value="RlpA-like_sf"/>
</dbReference>
<proteinExistence type="predicted"/>
<dbReference type="PANTHER" id="PTHR30124">
    <property type="entry name" value="MEMBRANE-BOUND LYTIC MUREIN TRANSGLYCOSYLASE A"/>
    <property type="match status" value="1"/>
</dbReference>
<dbReference type="GO" id="GO:0019867">
    <property type="term" value="C:outer membrane"/>
    <property type="evidence" value="ECO:0007669"/>
    <property type="project" value="InterPro"/>
</dbReference>
<gene>
    <name evidence="7" type="ORF">A2W18_04335</name>
</gene>
<evidence type="ECO:0000256" key="2">
    <source>
        <dbReference type="ARBA" id="ARBA00012587"/>
    </source>
</evidence>
<evidence type="ECO:0000256" key="1">
    <source>
        <dbReference type="ARBA" id="ARBA00001420"/>
    </source>
</evidence>
<dbReference type="SMART" id="SM00925">
    <property type="entry name" value="MltA"/>
    <property type="match status" value="1"/>
</dbReference>
<name>A0A1F6UVT0_9PROT</name>
<accession>A0A1F6UVT0</accession>
<evidence type="ECO:0000256" key="4">
    <source>
        <dbReference type="ARBA" id="ARBA00023316"/>
    </source>
</evidence>
<protein>
    <recommendedName>
        <fullName evidence="2">peptidoglycan lytic exotransglycosylase</fullName>
        <ecNumber evidence="2">4.2.2.n1</ecNumber>
    </recommendedName>
    <alternativeName>
        <fullName evidence="5">Murein hydrolase A</fullName>
    </alternativeName>
</protein>
<dbReference type="PANTHER" id="PTHR30124:SF0">
    <property type="entry name" value="MEMBRANE-BOUND LYTIC MUREIN TRANSGLYCOSYLASE A"/>
    <property type="match status" value="1"/>
</dbReference>
<sequence>MRFRRSLRRGARQLKSRFGADLGARAGLRRVTIVSVLIAALSGCVSVRPGPGGALSWSSLPGWNEAGLASAWPALLNTCTKLGAANSSWQPLCSDANSQPPPDDAGARVFFERWFEPHRQRAGVFSGSGLITGYYEPLLQGSWVRSERYRFPIYRAPDDLLSIELGSIYPELKGKRVRGRLDGRRVVPYFSRAEIDHARVPLAGNELLWVDDPVALFFLHVQGSGRVRLDSGETLAVGYAQQNGYPYTAIGRALIERAGFDPEQIDLPTIRAWLAQHPNEAQSLMNSNASYVFFTLRDASLPGPIGSLGVPLLARRAIAVDPAYIPLGTPVWLDTDLPGDGAPYRQLVFAQDTGGAIKGPLRADLFFG</sequence>
<dbReference type="EC" id="4.2.2.n1" evidence="2"/>
<dbReference type="GO" id="GO:0008933">
    <property type="term" value="F:peptidoglycan lytic transglycosylase activity"/>
    <property type="evidence" value="ECO:0007669"/>
    <property type="project" value="TreeGrafter"/>
</dbReference>
<keyword evidence="3" id="KW-0456">Lyase</keyword>
<dbReference type="EMBL" id="MFSP01000193">
    <property type="protein sequence ID" value="OGI61540.1"/>
    <property type="molecule type" value="Genomic_DNA"/>
</dbReference>
<dbReference type="InterPro" id="IPR005300">
    <property type="entry name" value="MltA_B"/>
</dbReference>
<dbReference type="Proteomes" id="UP000179076">
    <property type="component" value="Unassembled WGS sequence"/>
</dbReference>
<dbReference type="GO" id="GO:0009253">
    <property type="term" value="P:peptidoglycan catabolic process"/>
    <property type="evidence" value="ECO:0007669"/>
    <property type="project" value="TreeGrafter"/>
</dbReference>
<feature type="domain" description="Lytic transglycosylase MltA" evidence="6">
    <location>
        <begin position="138"/>
        <end position="295"/>
    </location>
</feature>
<dbReference type="GO" id="GO:0071555">
    <property type="term" value="P:cell wall organization"/>
    <property type="evidence" value="ECO:0007669"/>
    <property type="project" value="UniProtKB-KW"/>
</dbReference>
<evidence type="ECO:0000313" key="8">
    <source>
        <dbReference type="Proteomes" id="UP000179076"/>
    </source>
</evidence>
<dbReference type="CDD" id="cd14668">
    <property type="entry name" value="mlta_B"/>
    <property type="match status" value="1"/>
</dbReference>